<dbReference type="AlphaFoldDB" id="A0AA50CV35"/>
<sequence>MSEFVALRNTFRVQMEHAADPEFRRKNPYLRQDTFSRLDHILEWDHRIENPQQRKDVMTMFKGGDYSLVLTWPGQQVETF</sequence>
<keyword evidence="1" id="KW-0614">Plasmid</keyword>
<dbReference type="RefSeq" id="WP_133037281.1">
    <property type="nucleotide sequence ID" value="NZ_CP132305.1"/>
</dbReference>
<accession>A0AA50CV35</accession>
<dbReference type="Proteomes" id="UP001234585">
    <property type="component" value="Plasmid unnamed3"/>
</dbReference>
<gene>
    <name evidence="1" type="ORF">Q9313_25650</name>
</gene>
<name>A0AA50CV35_9HYPH</name>
<keyword evidence="2" id="KW-1185">Reference proteome</keyword>
<dbReference type="EMBL" id="CP132305">
    <property type="protein sequence ID" value="WLS00917.1"/>
    <property type="molecule type" value="Genomic_DNA"/>
</dbReference>
<evidence type="ECO:0000313" key="1">
    <source>
        <dbReference type="EMBL" id="WLS00917.1"/>
    </source>
</evidence>
<organism evidence="1 2">
    <name type="scientific">Shinella sumterensis</name>
    <dbReference type="NCBI Taxonomy" id="1967501"/>
    <lineage>
        <taxon>Bacteria</taxon>
        <taxon>Pseudomonadati</taxon>
        <taxon>Pseudomonadota</taxon>
        <taxon>Alphaproteobacteria</taxon>
        <taxon>Hyphomicrobiales</taxon>
        <taxon>Rhizobiaceae</taxon>
        <taxon>Shinella</taxon>
    </lineage>
</organism>
<evidence type="ECO:0000313" key="2">
    <source>
        <dbReference type="Proteomes" id="UP001234585"/>
    </source>
</evidence>
<proteinExistence type="predicted"/>
<protein>
    <submittedName>
        <fullName evidence="1">Uncharacterized protein</fullName>
    </submittedName>
</protein>
<geneLocation type="plasmid" evidence="1 2">
    <name>unnamed3</name>
</geneLocation>
<reference evidence="1 2" key="1">
    <citation type="submission" date="2023-08" db="EMBL/GenBank/DDBJ databases">
        <title>Pathogen: clinical or host-associated sample.</title>
        <authorList>
            <person name="Hergert J."/>
            <person name="Casey R."/>
            <person name="Wagner J."/>
            <person name="Young E.L."/>
            <person name="Oakeson K.F."/>
        </authorList>
    </citation>
    <scope>NUCLEOTIDE SEQUENCE [LARGE SCALE GENOMIC DNA]</scope>
    <source>
        <strain evidence="1 2">1760953</strain>
        <plasmid evidence="1 2">unnamed3</plasmid>
    </source>
</reference>